<sequence length="857" mass="99645">MNYNDMHSLISIKIDEHLPSFGGCCKFLFSVVTAVYNAEPWIETLLDSLTKQSLDFETNIQIVLIDDGSTDETADIIHNWVVRFPRNIMLLRQENSGPALARNRGLELASGQWVTFIDADDFVSPLYFQIVHDFLNETQFDGPVIACNLIFYFDAVRQAVDCHGLNYKFAKTHISNLLDEPDNIQLSLSSCFISSRLIKQSMLKIDERIRPTFEDAHFLNLYLLHTGDFRVAFLKDAHYYYRRRGAGAGLVEGGWAKSEKYHDQILFGFLNLVQQYQRTLNSVPEFIQNLIIYESHWYMTRLLEGLSECPLSSTQRESFFELMRLLFRHIEVRQILLSNLPVLELRTRIAMLKAFKGARFNFSPPVATDISADGREVQLSHWSTDEAIYRFCDCEHEISITWSKRIVHQLGGTVLSHEYRCWLPLSGCSDAWLEIDGQRTGIFCRDRIFDKFNADMLRQFFFLPMSALSAQQNTWLALGKAPEATVYDNCWILMDRVHKADDNAEHFCRWLREHYPKQPVYFVLDRKSKDWGRLEREGFPLLAYRSNEHFAALSRTQWLISSHVDLPVTDPMGTKALFGLPRYKIAFLQHGITKEDISGWLNEFNLDCIVTSTQQEYESMLIGRYKFSARELVLTGFPRHDTLLQKSQTRKPSRTILICPTWREHLRRTEAHLPGVNQGEVKAFQESDFFHHWNKVTSSRTLARITRNHGYRLLFLPHPEVVRFLHLFQRSEAFSFLSWTDVKSVQDLMVSSSMIVTDYSSIVFDMAYIGRPVAYYQFPEMPGPFSSRRTQGYFSYKEHGLGPVLNTLEALEEWLSETLSQGCVLQEPYISRADAFFTFCDGHNCRRIYDEILRRSK</sequence>
<dbReference type="InterPro" id="IPR029044">
    <property type="entry name" value="Nucleotide-diphossugar_trans"/>
</dbReference>
<keyword evidence="3" id="KW-1185">Reference proteome</keyword>
<dbReference type="GO" id="GO:0016758">
    <property type="term" value="F:hexosyltransferase activity"/>
    <property type="evidence" value="ECO:0007669"/>
    <property type="project" value="UniProtKB-ARBA"/>
</dbReference>
<keyword evidence="2" id="KW-0808">Transferase</keyword>
<dbReference type="AlphaFoldDB" id="A0A1G6DUM1"/>
<dbReference type="SUPFAM" id="SSF53756">
    <property type="entry name" value="UDP-Glycosyltransferase/glycogen phosphorylase"/>
    <property type="match status" value="1"/>
</dbReference>
<protein>
    <submittedName>
        <fullName evidence="2">CDP-glycerol glycerophosphotransferase, TagB/SpsB family</fullName>
    </submittedName>
</protein>
<dbReference type="GO" id="GO:0016020">
    <property type="term" value="C:membrane"/>
    <property type="evidence" value="ECO:0007669"/>
    <property type="project" value="InterPro"/>
</dbReference>
<evidence type="ECO:0000313" key="2">
    <source>
        <dbReference type="EMBL" id="SDB48897.1"/>
    </source>
</evidence>
<dbReference type="InterPro" id="IPR001173">
    <property type="entry name" value="Glyco_trans_2-like"/>
</dbReference>
<proteinExistence type="predicted"/>
<dbReference type="STRING" id="617002.SAMN05660653_02377"/>
<dbReference type="EMBL" id="FMXO01000014">
    <property type="protein sequence ID" value="SDB48897.1"/>
    <property type="molecule type" value="Genomic_DNA"/>
</dbReference>
<dbReference type="CDD" id="cd00761">
    <property type="entry name" value="Glyco_tranf_GTA_type"/>
    <property type="match status" value="1"/>
</dbReference>
<dbReference type="Gene3D" id="3.40.50.12580">
    <property type="match status" value="1"/>
</dbReference>
<dbReference type="SUPFAM" id="SSF53448">
    <property type="entry name" value="Nucleotide-diphospho-sugar transferases"/>
    <property type="match status" value="1"/>
</dbReference>
<evidence type="ECO:0000259" key="1">
    <source>
        <dbReference type="Pfam" id="PF00535"/>
    </source>
</evidence>
<accession>A0A1G6DUM1</accession>
<dbReference type="InterPro" id="IPR043148">
    <property type="entry name" value="TagF_C"/>
</dbReference>
<dbReference type="PANTHER" id="PTHR22916:SF3">
    <property type="entry name" value="UDP-GLCNAC:BETAGAL BETA-1,3-N-ACETYLGLUCOSAMINYLTRANSFERASE-LIKE PROTEIN 1"/>
    <property type="match status" value="1"/>
</dbReference>
<dbReference type="Gene3D" id="3.90.550.10">
    <property type="entry name" value="Spore Coat Polysaccharide Biosynthesis Protein SpsA, Chain A"/>
    <property type="match status" value="1"/>
</dbReference>
<reference evidence="2 3" key="1">
    <citation type="submission" date="2016-10" db="EMBL/GenBank/DDBJ databases">
        <authorList>
            <person name="de Groot N.N."/>
        </authorList>
    </citation>
    <scope>NUCLEOTIDE SEQUENCE [LARGE SCALE GENOMIC DNA]</scope>
    <source>
        <strain evidence="2 3">ASO4-2</strain>
    </source>
</reference>
<feature type="domain" description="Glycosyltransferase 2-like" evidence="1">
    <location>
        <begin position="30"/>
        <end position="159"/>
    </location>
</feature>
<dbReference type="Proteomes" id="UP000198771">
    <property type="component" value="Unassembled WGS sequence"/>
</dbReference>
<dbReference type="InterPro" id="IPR007554">
    <property type="entry name" value="Glycerophosphate_synth"/>
</dbReference>
<dbReference type="Pfam" id="PF00535">
    <property type="entry name" value="Glycos_transf_2"/>
    <property type="match status" value="1"/>
</dbReference>
<organism evidence="2 3">
    <name type="scientific">Desulfonatronum thiosulfatophilum</name>
    <dbReference type="NCBI Taxonomy" id="617002"/>
    <lineage>
        <taxon>Bacteria</taxon>
        <taxon>Pseudomonadati</taxon>
        <taxon>Thermodesulfobacteriota</taxon>
        <taxon>Desulfovibrionia</taxon>
        <taxon>Desulfovibrionales</taxon>
        <taxon>Desulfonatronaceae</taxon>
        <taxon>Desulfonatronum</taxon>
    </lineage>
</organism>
<dbReference type="Pfam" id="PF04464">
    <property type="entry name" value="Glyphos_transf"/>
    <property type="match status" value="1"/>
</dbReference>
<name>A0A1G6DUM1_9BACT</name>
<evidence type="ECO:0000313" key="3">
    <source>
        <dbReference type="Proteomes" id="UP000198771"/>
    </source>
</evidence>
<dbReference type="GO" id="GO:0047355">
    <property type="term" value="F:CDP-glycerol glycerophosphotransferase activity"/>
    <property type="evidence" value="ECO:0007669"/>
    <property type="project" value="InterPro"/>
</dbReference>
<dbReference type="PANTHER" id="PTHR22916">
    <property type="entry name" value="GLYCOSYLTRANSFERASE"/>
    <property type="match status" value="1"/>
</dbReference>
<gene>
    <name evidence="2" type="ORF">SAMN05660653_02377</name>
</gene>